<dbReference type="RefSeq" id="WP_382407958.1">
    <property type="nucleotide sequence ID" value="NZ_JBHSGU010000002.1"/>
</dbReference>
<dbReference type="InterPro" id="IPR052521">
    <property type="entry name" value="Cell_div_SPOR-domain"/>
</dbReference>
<evidence type="ECO:0000256" key="1">
    <source>
        <dbReference type="SAM" id="MobiDB-lite"/>
    </source>
</evidence>
<accession>A0ABV9LXC7</accession>
<feature type="compositionally biased region" description="Basic residues" evidence="1">
    <location>
        <begin position="10"/>
        <end position="19"/>
    </location>
</feature>
<dbReference type="SUPFAM" id="SSF110997">
    <property type="entry name" value="Sporulation related repeat"/>
    <property type="match status" value="1"/>
</dbReference>
<comment type="caution">
    <text evidence="4">The sequence shown here is derived from an EMBL/GenBank/DDBJ whole genome shotgun (WGS) entry which is preliminary data.</text>
</comment>
<feature type="region of interest" description="Disordered" evidence="1">
    <location>
        <begin position="53"/>
        <end position="107"/>
    </location>
</feature>
<evidence type="ECO:0000313" key="5">
    <source>
        <dbReference type="Proteomes" id="UP001595897"/>
    </source>
</evidence>
<dbReference type="EMBL" id="JBHSGU010000002">
    <property type="protein sequence ID" value="MFC4700501.1"/>
    <property type="molecule type" value="Genomic_DNA"/>
</dbReference>
<dbReference type="PANTHER" id="PTHR38687:SF2">
    <property type="entry name" value="CELL DIVISION PROTEIN FTSN"/>
    <property type="match status" value="1"/>
</dbReference>
<feature type="domain" description="SPOR" evidence="3">
    <location>
        <begin position="136"/>
        <end position="213"/>
    </location>
</feature>
<evidence type="ECO:0000256" key="2">
    <source>
        <dbReference type="SAM" id="Phobius"/>
    </source>
</evidence>
<dbReference type="Proteomes" id="UP001595897">
    <property type="component" value="Unassembled WGS sequence"/>
</dbReference>
<proteinExistence type="predicted"/>
<feature type="region of interest" description="Disordered" evidence="1">
    <location>
        <begin position="1"/>
        <end position="20"/>
    </location>
</feature>
<keyword evidence="5" id="KW-1185">Reference proteome</keyword>
<evidence type="ECO:0000313" key="4">
    <source>
        <dbReference type="EMBL" id="MFC4700501.1"/>
    </source>
</evidence>
<dbReference type="InterPro" id="IPR007730">
    <property type="entry name" value="SPOR-like_dom"/>
</dbReference>
<feature type="compositionally biased region" description="Polar residues" evidence="1">
    <location>
        <begin position="53"/>
        <end position="69"/>
    </location>
</feature>
<dbReference type="InterPro" id="IPR036680">
    <property type="entry name" value="SPOR-like_sf"/>
</dbReference>
<evidence type="ECO:0000259" key="3">
    <source>
        <dbReference type="PROSITE" id="PS51724"/>
    </source>
</evidence>
<feature type="compositionally biased region" description="Low complexity" evidence="1">
    <location>
        <begin position="70"/>
        <end position="87"/>
    </location>
</feature>
<keyword evidence="2" id="KW-0812">Transmembrane</keyword>
<dbReference type="Gene3D" id="3.30.70.1070">
    <property type="entry name" value="Sporulation related repeat"/>
    <property type="match status" value="1"/>
</dbReference>
<keyword evidence="2" id="KW-1133">Transmembrane helix</keyword>
<feature type="transmembrane region" description="Helical" evidence="2">
    <location>
        <begin position="25"/>
        <end position="45"/>
    </location>
</feature>
<name>A0ABV9LXC7_9ALTE</name>
<dbReference type="Pfam" id="PF05036">
    <property type="entry name" value="SPOR"/>
    <property type="match status" value="1"/>
</dbReference>
<reference evidence="5" key="1">
    <citation type="journal article" date="2019" name="Int. J. Syst. Evol. Microbiol.">
        <title>The Global Catalogue of Microorganisms (GCM) 10K type strain sequencing project: providing services to taxonomists for standard genome sequencing and annotation.</title>
        <authorList>
            <consortium name="The Broad Institute Genomics Platform"/>
            <consortium name="The Broad Institute Genome Sequencing Center for Infectious Disease"/>
            <person name="Wu L."/>
            <person name="Ma J."/>
        </authorList>
    </citation>
    <scope>NUCLEOTIDE SEQUENCE [LARGE SCALE GENOMIC DNA]</scope>
    <source>
        <strain evidence="5">KACC 12507</strain>
    </source>
</reference>
<dbReference type="PANTHER" id="PTHR38687">
    <property type="entry name" value="CELL DIVISION PROTEIN DEDD-RELATED"/>
    <property type="match status" value="1"/>
</dbReference>
<gene>
    <name evidence="4" type="ORF">ACFO4O_10050</name>
</gene>
<sequence>MAQTDYVSRGQKRKKKAPKKAPTPWLRIVLALAVVGGLAYGLFALQQAGIDTSNSDNAVQKPQQGATQIEQQQNAASASSLSESNSNPTKTQPTSDVDIAQPSLDREPLPTLGEEEWAFIDALPEYSVEVDIPDEVASDRKYIMQCGSFRTTERAEELRAKLALQGFEAQMLQSDGQNGRWYRVVMGPYERKRAAERDRHQVRRANINNCKIY</sequence>
<organism evidence="4 5">
    <name type="scientific">Glaciecola siphonariae</name>
    <dbReference type="NCBI Taxonomy" id="521012"/>
    <lineage>
        <taxon>Bacteria</taxon>
        <taxon>Pseudomonadati</taxon>
        <taxon>Pseudomonadota</taxon>
        <taxon>Gammaproteobacteria</taxon>
        <taxon>Alteromonadales</taxon>
        <taxon>Alteromonadaceae</taxon>
        <taxon>Glaciecola</taxon>
    </lineage>
</organism>
<dbReference type="PROSITE" id="PS51724">
    <property type="entry name" value="SPOR"/>
    <property type="match status" value="1"/>
</dbReference>
<protein>
    <submittedName>
        <fullName evidence="4">SPOR domain-containing protein</fullName>
    </submittedName>
</protein>
<keyword evidence="2" id="KW-0472">Membrane</keyword>